<proteinExistence type="predicted"/>
<feature type="transmembrane region" description="Helical" evidence="5">
    <location>
        <begin position="6"/>
        <end position="25"/>
    </location>
</feature>
<gene>
    <name evidence="6" type="ORF">JN00_0391</name>
</gene>
<dbReference type="Pfam" id="PF04193">
    <property type="entry name" value="PQ-loop"/>
    <property type="match status" value="1"/>
</dbReference>
<dbReference type="OrthoDB" id="398361at2"/>
<evidence type="ECO:0000256" key="2">
    <source>
        <dbReference type="ARBA" id="ARBA00022692"/>
    </source>
</evidence>
<feature type="transmembrane region" description="Helical" evidence="5">
    <location>
        <begin position="96"/>
        <end position="117"/>
    </location>
</feature>
<evidence type="ECO:0000313" key="6">
    <source>
        <dbReference type="EMBL" id="RMA77549.1"/>
    </source>
</evidence>
<dbReference type="RefSeq" id="WP_121940864.1">
    <property type="nucleotide sequence ID" value="NZ_CP137846.1"/>
</dbReference>
<dbReference type="AlphaFoldDB" id="A0A3M0A260"/>
<dbReference type="Proteomes" id="UP000267246">
    <property type="component" value="Unassembled WGS sequence"/>
</dbReference>
<reference evidence="6 7" key="1">
    <citation type="submission" date="2018-10" db="EMBL/GenBank/DDBJ databases">
        <title>Genomic Encyclopedia of Archaeal and Bacterial Type Strains, Phase II (KMG-II): from individual species to whole genera.</title>
        <authorList>
            <person name="Goeker M."/>
        </authorList>
    </citation>
    <scope>NUCLEOTIDE SEQUENCE [LARGE SCALE GENOMIC DNA]</scope>
    <source>
        <strain evidence="6 7">ATCC 29870</strain>
    </source>
</reference>
<keyword evidence="4 5" id="KW-0472">Membrane</keyword>
<dbReference type="GO" id="GO:0016020">
    <property type="term" value="C:membrane"/>
    <property type="evidence" value="ECO:0007669"/>
    <property type="project" value="UniProtKB-SubCell"/>
</dbReference>
<sequence>METAIQIFGVLGALTTVGLGIPQLVHQIKTKHTPKVNFLSFWIFYIGILIWVVFGAFDPNGLWQVFGSNLLCILIYTATIYYLYKYYPDKKKNTMALVWTGIAIIMSLCAIVSGIYIYKLATGDKRFDISKEASTVIGAIAPALSTLAFLPQTIIALKRKSFEGVSPYMPLVFLINNAWWTTQFSLIIASGRPDAISVIPPIIWQVISSIVYGFQFIAIQIWRTKQKKLKALEEAKTTILPVEIKEEVLPASPSMIKATFIEDSKIENSVIQNKE</sequence>
<evidence type="ECO:0000313" key="7">
    <source>
        <dbReference type="Proteomes" id="UP000267246"/>
    </source>
</evidence>
<evidence type="ECO:0000256" key="1">
    <source>
        <dbReference type="ARBA" id="ARBA00004141"/>
    </source>
</evidence>
<feature type="transmembrane region" description="Helical" evidence="5">
    <location>
        <begin position="137"/>
        <end position="157"/>
    </location>
</feature>
<keyword evidence="2 5" id="KW-0812">Transmembrane</keyword>
<evidence type="ECO:0000256" key="3">
    <source>
        <dbReference type="ARBA" id="ARBA00022989"/>
    </source>
</evidence>
<accession>A0A3M0A260</accession>
<organism evidence="6 7">
    <name type="scientific">Metamycoplasma subdolum</name>
    <dbReference type="NCBI Taxonomy" id="92407"/>
    <lineage>
        <taxon>Bacteria</taxon>
        <taxon>Bacillati</taxon>
        <taxon>Mycoplasmatota</taxon>
        <taxon>Mycoplasmoidales</taxon>
        <taxon>Metamycoplasmataceae</taxon>
        <taxon>Metamycoplasma</taxon>
    </lineage>
</organism>
<feature type="transmembrane region" description="Helical" evidence="5">
    <location>
        <begin position="202"/>
        <end position="222"/>
    </location>
</feature>
<keyword evidence="7" id="KW-1185">Reference proteome</keyword>
<evidence type="ECO:0000256" key="5">
    <source>
        <dbReference type="SAM" id="Phobius"/>
    </source>
</evidence>
<dbReference type="EMBL" id="REFI01000008">
    <property type="protein sequence ID" value="RMA77549.1"/>
    <property type="molecule type" value="Genomic_DNA"/>
</dbReference>
<feature type="transmembrane region" description="Helical" evidence="5">
    <location>
        <begin position="169"/>
        <end position="190"/>
    </location>
</feature>
<feature type="transmembrane region" description="Helical" evidence="5">
    <location>
        <begin position="37"/>
        <end position="57"/>
    </location>
</feature>
<protein>
    <submittedName>
        <fullName evidence="6">PQ loop repeat protein</fullName>
    </submittedName>
</protein>
<evidence type="ECO:0000256" key="4">
    <source>
        <dbReference type="ARBA" id="ARBA00023136"/>
    </source>
</evidence>
<keyword evidence="3 5" id="KW-1133">Transmembrane helix</keyword>
<dbReference type="InterPro" id="IPR006603">
    <property type="entry name" value="PQ-loop_rpt"/>
</dbReference>
<feature type="transmembrane region" description="Helical" evidence="5">
    <location>
        <begin position="63"/>
        <end position="84"/>
    </location>
</feature>
<dbReference type="Gene3D" id="1.20.1280.290">
    <property type="match status" value="2"/>
</dbReference>
<comment type="subcellular location">
    <subcellularLocation>
        <location evidence="1">Membrane</location>
        <topology evidence="1">Multi-pass membrane protein</topology>
    </subcellularLocation>
</comment>
<name>A0A3M0A260_9BACT</name>
<comment type="caution">
    <text evidence="6">The sequence shown here is derived from an EMBL/GenBank/DDBJ whole genome shotgun (WGS) entry which is preliminary data.</text>
</comment>